<dbReference type="Pfam" id="PF17927">
    <property type="entry name" value="Ins134_P3_kin_N"/>
    <property type="match status" value="1"/>
</dbReference>
<comment type="caution">
    <text evidence="3">The sequence shown here is derived from an EMBL/GenBank/DDBJ whole genome shotgun (WGS) entry which is preliminary data.</text>
</comment>
<evidence type="ECO:0000256" key="1">
    <source>
        <dbReference type="SAM" id="MobiDB-lite"/>
    </source>
</evidence>
<feature type="domain" description="Inositol-tetrakisphosphate 1-kinase N-terminal" evidence="2">
    <location>
        <begin position="8"/>
        <end position="56"/>
    </location>
</feature>
<dbReference type="EMBL" id="RDQH01000343">
    <property type="protein sequence ID" value="RXH68841.1"/>
    <property type="molecule type" value="Genomic_DNA"/>
</dbReference>
<evidence type="ECO:0000313" key="4">
    <source>
        <dbReference type="Proteomes" id="UP000290289"/>
    </source>
</evidence>
<dbReference type="InterPro" id="IPR041429">
    <property type="entry name" value="ITPK1_N"/>
</dbReference>
<evidence type="ECO:0000313" key="3">
    <source>
        <dbReference type="EMBL" id="RXH68841.1"/>
    </source>
</evidence>
<organism evidence="3 4">
    <name type="scientific">Malus domestica</name>
    <name type="common">Apple</name>
    <name type="synonym">Pyrus malus</name>
    <dbReference type="NCBI Taxonomy" id="3750"/>
    <lineage>
        <taxon>Eukaryota</taxon>
        <taxon>Viridiplantae</taxon>
        <taxon>Streptophyta</taxon>
        <taxon>Embryophyta</taxon>
        <taxon>Tracheophyta</taxon>
        <taxon>Spermatophyta</taxon>
        <taxon>Magnoliopsida</taxon>
        <taxon>eudicotyledons</taxon>
        <taxon>Gunneridae</taxon>
        <taxon>Pentapetalae</taxon>
        <taxon>rosids</taxon>
        <taxon>fabids</taxon>
        <taxon>Rosales</taxon>
        <taxon>Rosaceae</taxon>
        <taxon>Amygdaloideae</taxon>
        <taxon>Maleae</taxon>
        <taxon>Malus</taxon>
    </lineage>
</organism>
<dbReference type="Gene3D" id="3.40.50.11370">
    <property type="match status" value="1"/>
</dbReference>
<protein>
    <recommendedName>
        <fullName evidence="2">Inositol-tetrakisphosphate 1-kinase N-terminal domain-containing protein</fullName>
    </recommendedName>
</protein>
<proteinExistence type="predicted"/>
<name>A0A498HI95_MALDO</name>
<gene>
    <name evidence="3" type="ORF">DVH24_031174</name>
</gene>
<accession>A0A498HI95</accession>
<feature type="compositionally biased region" description="Low complexity" evidence="1">
    <location>
        <begin position="79"/>
        <end position="99"/>
    </location>
</feature>
<dbReference type="AlphaFoldDB" id="A0A498HI95"/>
<sequence length="99" mass="10658">MGATASEQTFIQPSLLHHASRYGINFVPISIPDSTTTSKTLIEQGPFNCIIHKIYGPLGTNISRNTHPSIHKRSFLTRPSPSSASIIVSPCSTSSPPLN</sequence>
<feature type="region of interest" description="Disordered" evidence="1">
    <location>
        <begin position="74"/>
        <end position="99"/>
    </location>
</feature>
<evidence type="ECO:0000259" key="2">
    <source>
        <dbReference type="Pfam" id="PF17927"/>
    </source>
</evidence>
<dbReference type="Proteomes" id="UP000290289">
    <property type="component" value="Chromosome 17"/>
</dbReference>
<keyword evidence="4" id="KW-1185">Reference proteome</keyword>
<dbReference type="STRING" id="3750.A0A498HI95"/>
<reference evidence="3 4" key="1">
    <citation type="submission" date="2018-10" db="EMBL/GenBank/DDBJ databases">
        <title>A high-quality apple genome assembly.</title>
        <authorList>
            <person name="Hu J."/>
        </authorList>
    </citation>
    <scope>NUCLEOTIDE SEQUENCE [LARGE SCALE GENOMIC DNA]</scope>
    <source>
        <strain evidence="4">cv. HFTH1</strain>
        <tissue evidence="3">Young leaf</tissue>
    </source>
</reference>